<gene>
    <name evidence="2" type="ORF">PFISCL1PPCAC_12011</name>
</gene>
<accession>A0AAV5VQU3</accession>
<sequence>VFVTDRRRGGRVELGAVHRQDGDGGRCRGEGIVVVPHILRPRAVHGHGGVSRHLLCPCFIAKRVDDARRALLLPFVLTAIVVVQNVFVHVKRRQGADGQQDYGRGED</sequence>
<name>A0AAV5VQU3_9BILA</name>
<reference evidence="2" key="1">
    <citation type="submission" date="2023-10" db="EMBL/GenBank/DDBJ databases">
        <title>Genome assembly of Pristionchus species.</title>
        <authorList>
            <person name="Yoshida K."/>
            <person name="Sommer R.J."/>
        </authorList>
    </citation>
    <scope>NUCLEOTIDE SEQUENCE</scope>
    <source>
        <strain evidence="2">RS5133</strain>
    </source>
</reference>
<dbReference type="EMBL" id="BTSY01000003">
    <property type="protein sequence ID" value="GMT20714.1"/>
    <property type="molecule type" value="Genomic_DNA"/>
</dbReference>
<evidence type="ECO:0000313" key="3">
    <source>
        <dbReference type="Proteomes" id="UP001432322"/>
    </source>
</evidence>
<keyword evidence="3" id="KW-1185">Reference proteome</keyword>
<keyword evidence="1" id="KW-1133">Transmembrane helix</keyword>
<keyword evidence="1" id="KW-0812">Transmembrane</keyword>
<dbReference type="AlphaFoldDB" id="A0AAV5VQU3"/>
<protein>
    <recommendedName>
        <fullName evidence="4">G protein-coupled receptor</fullName>
    </recommendedName>
</protein>
<keyword evidence="1" id="KW-0472">Membrane</keyword>
<dbReference type="Proteomes" id="UP001432322">
    <property type="component" value="Unassembled WGS sequence"/>
</dbReference>
<evidence type="ECO:0000313" key="2">
    <source>
        <dbReference type="EMBL" id="GMT20714.1"/>
    </source>
</evidence>
<organism evidence="2 3">
    <name type="scientific">Pristionchus fissidentatus</name>
    <dbReference type="NCBI Taxonomy" id="1538716"/>
    <lineage>
        <taxon>Eukaryota</taxon>
        <taxon>Metazoa</taxon>
        <taxon>Ecdysozoa</taxon>
        <taxon>Nematoda</taxon>
        <taxon>Chromadorea</taxon>
        <taxon>Rhabditida</taxon>
        <taxon>Rhabditina</taxon>
        <taxon>Diplogasteromorpha</taxon>
        <taxon>Diplogasteroidea</taxon>
        <taxon>Neodiplogasteridae</taxon>
        <taxon>Pristionchus</taxon>
    </lineage>
</organism>
<proteinExistence type="predicted"/>
<evidence type="ECO:0008006" key="4">
    <source>
        <dbReference type="Google" id="ProtNLM"/>
    </source>
</evidence>
<feature type="non-terminal residue" evidence="2">
    <location>
        <position position="1"/>
    </location>
</feature>
<feature type="transmembrane region" description="Helical" evidence="1">
    <location>
        <begin position="70"/>
        <end position="88"/>
    </location>
</feature>
<evidence type="ECO:0000256" key="1">
    <source>
        <dbReference type="SAM" id="Phobius"/>
    </source>
</evidence>
<comment type="caution">
    <text evidence="2">The sequence shown here is derived from an EMBL/GenBank/DDBJ whole genome shotgun (WGS) entry which is preliminary data.</text>
</comment>